<dbReference type="PANTHER" id="PTHR42804:SF1">
    <property type="entry name" value="ALDEHYDE DEHYDROGENASE-RELATED"/>
    <property type="match status" value="1"/>
</dbReference>
<organism evidence="6 7">
    <name type="scientific">Roseateles toxinivorans</name>
    <dbReference type="NCBI Taxonomy" id="270368"/>
    <lineage>
        <taxon>Bacteria</taxon>
        <taxon>Pseudomonadati</taxon>
        <taxon>Pseudomonadota</taxon>
        <taxon>Betaproteobacteria</taxon>
        <taxon>Burkholderiales</taxon>
        <taxon>Sphaerotilaceae</taxon>
        <taxon>Roseateles</taxon>
    </lineage>
</organism>
<evidence type="ECO:0000313" key="6">
    <source>
        <dbReference type="EMBL" id="TDP61857.1"/>
    </source>
</evidence>
<dbReference type="OrthoDB" id="6187633at2"/>
<dbReference type="Pfam" id="PF00171">
    <property type="entry name" value="Aldedh"/>
    <property type="match status" value="1"/>
</dbReference>
<feature type="active site" evidence="3">
    <location>
        <position position="244"/>
    </location>
</feature>
<dbReference type="EMBL" id="SNXS01000010">
    <property type="protein sequence ID" value="TDP61857.1"/>
    <property type="molecule type" value="Genomic_DNA"/>
</dbReference>
<evidence type="ECO:0000256" key="1">
    <source>
        <dbReference type="ARBA" id="ARBA00009986"/>
    </source>
</evidence>
<dbReference type="Gene3D" id="3.40.309.10">
    <property type="entry name" value="Aldehyde Dehydrogenase, Chain A, domain 2"/>
    <property type="match status" value="1"/>
</dbReference>
<dbReference type="CDD" id="cd07138">
    <property type="entry name" value="ALDH_CddD_SSP0762"/>
    <property type="match status" value="1"/>
</dbReference>
<accession>A0A4R6QGU0</accession>
<sequence length="473" mass="49752">MQTQSLIYVDGAWRPSASKELIDVVNPATEQVIARAPAGCAEDVELAVQAARRAQAGWAALPRAERIALVDHIRAGLQARAEEAAALITAEMGAPLWFSRMAQLGMPLKNLDFAARALEAMEEEVLGSTRVVRDPVGVVAAITPWNFPLHQITAKIAPALLAGCTVVLKPSELTPLDACLLTEVIAAAGLPPGVFNLVMGTGARVGEPLVSHREVDMVSFTGSTGAGRRVATLAAPTLKKVALELGGKSANLLLADAKLEEALPVVLKQGWANSGQACACLSRLLVPRSQLARVQDLLVELARDWVVGDPLAEGVKLGPVASLAQRDRVRGLIASGLAQGARCLTGGVAAPEGLERGAYVRPTLLTDVRNDMRVAREEIFGPVICVIAYDGEDQAVGLANDSEYGLSGGVWSADLAQAERVARRLHTGQVVLNGSPLNLLAPFGGVKQSGLGREYGRVGLEEFFHLKSLQGAA</sequence>
<dbReference type="GO" id="GO:0016620">
    <property type="term" value="F:oxidoreductase activity, acting on the aldehyde or oxo group of donors, NAD or NADP as acceptor"/>
    <property type="evidence" value="ECO:0007669"/>
    <property type="project" value="InterPro"/>
</dbReference>
<dbReference type="Proteomes" id="UP000295361">
    <property type="component" value="Unassembled WGS sequence"/>
</dbReference>
<dbReference type="RefSeq" id="WP_133703401.1">
    <property type="nucleotide sequence ID" value="NZ_SNXS01000010.1"/>
</dbReference>
<dbReference type="InterPro" id="IPR016161">
    <property type="entry name" value="Ald_DH/histidinol_DH"/>
</dbReference>
<dbReference type="InterPro" id="IPR016163">
    <property type="entry name" value="Ald_DH_C"/>
</dbReference>
<dbReference type="FunFam" id="3.40.605.10:FF:000007">
    <property type="entry name" value="NAD/NADP-dependent betaine aldehyde dehydrogenase"/>
    <property type="match status" value="1"/>
</dbReference>
<reference evidence="6 7" key="1">
    <citation type="submission" date="2019-03" db="EMBL/GenBank/DDBJ databases">
        <title>Genomic Encyclopedia of Type Strains, Phase IV (KMG-IV): sequencing the most valuable type-strain genomes for metagenomic binning, comparative biology and taxonomic classification.</title>
        <authorList>
            <person name="Goeker M."/>
        </authorList>
    </citation>
    <scope>NUCLEOTIDE SEQUENCE [LARGE SCALE GENOMIC DNA]</scope>
    <source>
        <strain evidence="6 7">DSM 16998</strain>
    </source>
</reference>
<proteinExistence type="inferred from homology"/>
<evidence type="ECO:0000313" key="7">
    <source>
        <dbReference type="Proteomes" id="UP000295361"/>
    </source>
</evidence>
<dbReference type="InterPro" id="IPR029510">
    <property type="entry name" value="Ald_DH_CS_GLU"/>
</dbReference>
<evidence type="ECO:0000256" key="2">
    <source>
        <dbReference type="ARBA" id="ARBA00023002"/>
    </source>
</evidence>
<evidence type="ECO:0000256" key="3">
    <source>
        <dbReference type="PROSITE-ProRule" id="PRU10007"/>
    </source>
</evidence>
<dbReference type="SUPFAM" id="SSF53720">
    <property type="entry name" value="ALDH-like"/>
    <property type="match status" value="1"/>
</dbReference>
<feature type="domain" description="Aldehyde dehydrogenase" evidence="5">
    <location>
        <begin position="13"/>
        <end position="468"/>
    </location>
</feature>
<keyword evidence="7" id="KW-1185">Reference proteome</keyword>
<evidence type="ECO:0000256" key="4">
    <source>
        <dbReference type="RuleBase" id="RU003345"/>
    </source>
</evidence>
<dbReference type="InParanoid" id="A0A4R6QGU0"/>
<comment type="similarity">
    <text evidence="1 4">Belongs to the aldehyde dehydrogenase family.</text>
</comment>
<dbReference type="InterPro" id="IPR016162">
    <property type="entry name" value="Ald_DH_N"/>
</dbReference>
<comment type="caution">
    <text evidence="6">The sequence shown here is derived from an EMBL/GenBank/DDBJ whole genome shotgun (WGS) entry which is preliminary data.</text>
</comment>
<evidence type="ECO:0000259" key="5">
    <source>
        <dbReference type="Pfam" id="PF00171"/>
    </source>
</evidence>
<dbReference type="InterPro" id="IPR015590">
    <property type="entry name" value="Aldehyde_DH_dom"/>
</dbReference>
<protein>
    <submittedName>
        <fullName evidence="6">Betaine-aldehyde dehydrogenase</fullName>
    </submittedName>
</protein>
<dbReference type="PROSITE" id="PS00687">
    <property type="entry name" value="ALDEHYDE_DEHYDR_GLU"/>
    <property type="match status" value="1"/>
</dbReference>
<dbReference type="PANTHER" id="PTHR42804">
    <property type="entry name" value="ALDEHYDE DEHYDROGENASE"/>
    <property type="match status" value="1"/>
</dbReference>
<gene>
    <name evidence="6" type="ORF">DES47_11069</name>
</gene>
<dbReference type="Gene3D" id="3.40.605.10">
    <property type="entry name" value="Aldehyde Dehydrogenase, Chain A, domain 1"/>
    <property type="match status" value="1"/>
</dbReference>
<keyword evidence="2 4" id="KW-0560">Oxidoreductase</keyword>
<dbReference type="AlphaFoldDB" id="A0A4R6QGU0"/>
<name>A0A4R6QGU0_9BURK</name>